<keyword evidence="1" id="KW-0802">TPR repeat</keyword>
<gene>
    <name evidence="2" type="ORF">ENL21_02720</name>
</gene>
<accession>A0A7V5LI57</accession>
<dbReference type="Proteomes" id="UP000886111">
    <property type="component" value="Unassembled WGS sequence"/>
</dbReference>
<reference evidence="2" key="1">
    <citation type="journal article" date="2020" name="mSystems">
        <title>Genome- and Community-Level Interaction Insights into Carbon Utilization and Element Cycling Functions of Hydrothermarchaeota in Hydrothermal Sediment.</title>
        <authorList>
            <person name="Zhou Z."/>
            <person name="Liu Y."/>
            <person name="Xu W."/>
            <person name="Pan J."/>
            <person name="Luo Z.H."/>
            <person name="Li M."/>
        </authorList>
    </citation>
    <scope>NUCLEOTIDE SEQUENCE [LARGE SCALE GENOMIC DNA]</scope>
    <source>
        <strain evidence="2">HyVt-76</strain>
    </source>
</reference>
<dbReference type="InterPro" id="IPR019734">
    <property type="entry name" value="TPR_rpt"/>
</dbReference>
<evidence type="ECO:0000313" key="2">
    <source>
        <dbReference type="EMBL" id="HHE54668.1"/>
    </source>
</evidence>
<dbReference type="PROSITE" id="PS50005">
    <property type="entry name" value="TPR"/>
    <property type="match status" value="1"/>
</dbReference>
<sequence length="275" mass="32617">MEKQNTLEIARKYLSNQNYKKAKETYLQALKEATDDQTRAFIWAELSWTFYHLQSFQSCIEAAENCLNLNADYQAKEDLYRLIGFSYMALGQDQPAIENLEQSLRIDRNSVKQQYAIFNLAKLYFKHQKYPQAEELLNEVEGYFFQNNRDYWLSVLYMKGFVKYYQDQLDEAEKIFEELLEHAGEGKQRATGLFGLAFIAFDRKDYLKTINLCEATAKLDENFFDKETLGFLTAVSFHRLGRNDVFEKYYQQMIKTYPQGRYRKELDDIKAKINN</sequence>
<dbReference type="InterPro" id="IPR011990">
    <property type="entry name" value="TPR-like_helical_dom_sf"/>
</dbReference>
<comment type="caution">
    <text evidence="2">The sequence shown here is derived from an EMBL/GenBank/DDBJ whole genome shotgun (WGS) entry which is preliminary data.</text>
</comment>
<protein>
    <submittedName>
        <fullName evidence="2">Tetratricopeptide repeat protein</fullName>
    </submittedName>
</protein>
<dbReference type="Pfam" id="PF13181">
    <property type="entry name" value="TPR_8"/>
    <property type="match status" value="2"/>
</dbReference>
<dbReference type="AlphaFoldDB" id="A0A7V5LI57"/>
<organism evidence="2">
    <name type="scientific">Caldithrix abyssi</name>
    <dbReference type="NCBI Taxonomy" id="187145"/>
    <lineage>
        <taxon>Bacteria</taxon>
        <taxon>Pseudomonadati</taxon>
        <taxon>Calditrichota</taxon>
        <taxon>Calditrichia</taxon>
        <taxon>Calditrichales</taxon>
        <taxon>Calditrichaceae</taxon>
        <taxon>Caldithrix</taxon>
    </lineage>
</organism>
<dbReference type="SMART" id="SM00028">
    <property type="entry name" value="TPR"/>
    <property type="match status" value="6"/>
</dbReference>
<name>A0A7V5LI57_CALAY</name>
<proteinExistence type="predicted"/>
<dbReference type="SUPFAM" id="SSF48452">
    <property type="entry name" value="TPR-like"/>
    <property type="match status" value="2"/>
</dbReference>
<evidence type="ECO:0000256" key="1">
    <source>
        <dbReference type="PROSITE-ProRule" id="PRU00339"/>
    </source>
</evidence>
<dbReference type="Gene3D" id="1.25.40.10">
    <property type="entry name" value="Tetratricopeptide repeat domain"/>
    <property type="match status" value="2"/>
</dbReference>
<feature type="repeat" description="TPR" evidence="1">
    <location>
        <begin position="77"/>
        <end position="110"/>
    </location>
</feature>
<dbReference type="EMBL" id="DRTD01000197">
    <property type="protein sequence ID" value="HHE54668.1"/>
    <property type="molecule type" value="Genomic_DNA"/>
</dbReference>